<reference evidence="2 3" key="1">
    <citation type="journal article" date="2018" name="IMA Fungus">
        <title>IMA Genome-F 9: Draft genome sequence of Annulohypoxylon stygium, Aspergillus mulundensis, Berkeleyomyces basicola (syn. Thielaviopsis basicola), Ceratocystis smalleyi, two Cercospora beticola strains, Coleophoma cylindrospora, Fusarium fracticaudum, Phialophora cf. hyalina, and Morchella septimelata.</title>
        <authorList>
            <person name="Wingfield B.D."/>
            <person name="Bills G.F."/>
            <person name="Dong Y."/>
            <person name="Huang W."/>
            <person name="Nel W.J."/>
            <person name="Swalarsk-Parry B.S."/>
            <person name="Vaghefi N."/>
            <person name="Wilken P.M."/>
            <person name="An Z."/>
            <person name="de Beer Z.W."/>
            <person name="De Vos L."/>
            <person name="Chen L."/>
            <person name="Duong T.A."/>
            <person name="Gao Y."/>
            <person name="Hammerbacher A."/>
            <person name="Kikkert J.R."/>
            <person name="Li Y."/>
            <person name="Li H."/>
            <person name="Li K."/>
            <person name="Li Q."/>
            <person name="Liu X."/>
            <person name="Ma X."/>
            <person name="Naidoo K."/>
            <person name="Pethybridge S.J."/>
            <person name="Sun J."/>
            <person name="Steenkamp E.T."/>
            <person name="van der Nest M.A."/>
            <person name="van Wyk S."/>
            <person name="Wingfield M.J."/>
            <person name="Xiong C."/>
            <person name="Yue Q."/>
            <person name="Zhang X."/>
        </authorList>
    </citation>
    <scope>NUCLEOTIDE SEQUENCE [LARGE SCALE GENOMIC DNA]</scope>
    <source>
        <strain evidence="2 3">BP6252</strain>
    </source>
</reference>
<evidence type="ECO:0000313" key="3">
    <source>
        <dbReference type="Proteomes" id="UP000256645"/>
    </source>
</evidence>
<keyword evidence="3" id="KW-1185">Reference proteome</keyword>
<sequence>MHDFTPKTNVNDTLRQLPIINQRASVLYIKVLTTSAFEARTPGLRANTRSRGRRAYRRIAVVRGSGADLIQTGDDKQESKRVLGDQRNSEMNIILPQEATVRTLTWRSELRETDRIGRRSWTGSDIHVRVTGQAFPPRASGPSPRASWRRAEKQRRAARCRPTRLRLLQIFEPAWSSQMVVRSSI</sequence>
<comment type="caution">
    <text evidence="2">The sequence shown here is derived from an EMBL/GenBank/DDBJ whole genome shotgun (WGS) entry which is preliminary data.</text>
</comment>
<evidence type="ECO:0000256" key="1">
    <source>
        <dbReference type="SAM" id="MobiDB-lite"/>
    </source>
</evidence>
<dbReference type="EMBL" id="PDLM01000040">
    <property type="protein sequence ID" value="RDW56546.1"/>
    <property type="molecule type" value="Genomic_DNA"/>
</dbReference>
<dbReference type="Proteomes" id="UP000256645">
    <property type="component" value="Unassembled WGS sequence"/>
</dbReference>
<feature type="compositionally biased region" description="Low complexity" evidence="1">
    <location>
        <begin position="134"/>
        <end position="146"/>
    </location>
</feature>
<organism evidence="2 3">
    <name type="scientific">Coleophoma cylindrospora</name>
    <dbReference type="NCBI Taxonomy" id="1849047"/>
    <lineage>
        <taxon>Eukaryota</taxon>
        <taxon>Fungi</taxon>
        <taxon>Dikarya</taxon>
        <taxon>Ascomycota</taxon>
        <taxon>Pezizomycotina</taxon>
        <taxon>Leotiomycetes</taxon>
        <taxon>Helotiales</taxon>
        <taxon>Dermateaceae</taxon>
        <taxon>Coleophoma</taxon>
    </lineage>
</organism>
<proteinExistence type="predicted"/>
<gene>
    <name evidence="2" type="ORF">BP6252_14117</name>
</gene>
<name>A0A3D8Q3W1_9HELO</name>
<feature type="region of interest" description="Disordered" evidence="1">
    <location>
        <begin position="133"/>
        <end position="155"/>
    </location>
</feature>
<dbReference type="AlphaFoldDB" id="A0A3D8Q3W1"/>
<protein>
    <submittedName>
        <fullName evidence="2">Uncharacterized protein</fullName>
    </submittedName>
</protein>
<accession>A0A3D8Q3W1</accession>
<evidence type="ECO:0000313" key="2">
    <source>
        <dbReference type="EMBL" id="RDW56546.1"/>
    </source>
</evidence>